<organism evidence="7">
    <name type="scientific">Fervidobacterium thailandense</name>
    <dbReference type="NCBI Taxonomy" id="1008305"/>
    <lineage>
        <taxon>Bacteria</taxon>
        <taxon>Thermotogati</taxon>
        <taxon>Thermotogota</taxon>
        <taxon>Thermotogae</taxon>
        <taxon>Thermotogales</taxon>
        <taxon>Fervidobacteriaceae</taxon>
        <taxon>Fervidobacterium</taxon>
    </lineage>
</organism>
<feature type="domain" description="Calcineurin-like phosphoesterase" evidence="5">
    <location>
        <begin position="38"/>
        <end position="211"/>
    </location>
</feature>
<evidence type="ECO:0000313" key="7">
    <source>
        <dbReference type="EMBL" id="HGU40083.1"/>
    </source>
</evidence>
<gene>
    <name evidence="7" type="ORF">ENT77_02675</name>
</gene>
<dbReference type="InterPro" id="IPR011047">
    <property type="entry name" value="Quinoprotein_ADH-like_sf"/>
</dbReference>
<dbReference type="InterPro" id="IPR050884">
    <property type="entry name" value="CNP_phosphodiesterase-III"/>
</dbReference>
<dbReference type="InterPro" id="IPR002372">
    <property type="entry name" value="PQQ_rpt_dom"/>
</dbReference>
<dbReference type="InterPro" id="IPR029052">
    <property type="entry name" value="Metallo-depent_PP-like"/>
</dbReference>
<dbReference type="InterPro" id="IPR015943">
    <property type="entry name" value="WD40/YVTN_repeat-like_dom_sf"/>
</dbReference>
<dbReference type="Gene3D" id="3.60.21.10">
    <property type="match status" value="1"/>
</dbReference>
<comment type="similarity">
    <text evidence="4">Belongs to the cyclic nucleotide phosphodiesterase class-III family.</text>
</comment>
<accession>A0A7C4VSX3</accession>
<dbReference type="PANTHER" id="PTHR42988">
    <property type="entry name" value="PHOSPHOHYDROLASE"/>
    <property type="match status" value="1"/>
</dbReference>
<evidence type="ECO:0000256" key="4">
    <source>
        <dbReference type="ARBA" id="ARBA00025742"/>
    </source>
</evidence>
<dbReference type="SUPFAM" id="SSF50998">
    <property type="entry name" value="Quinoprotein alcohol dehydrogenase-like"/>
    <property type="match status" value="1"/>
</dbReference>
<dbReference type="SMART" id="SM00564">
    <property type="entry name" value="PQQ"/>
    <property type="match status" value="4"/>
</dbReference>
<evidence type="ECO:0000256" key="1">
    <source>
        <dbReference type="ARBA" id="ARBA00022723"/>
    </source>
</evidence>
<evidence type="ECO:0000256" key="2">
    <source>
        <dbReference type="ARBA" id="ARBA00022801"/>
    </source>
</evidence>
<dbReference type="AlphaFoldDB" id="A0A7C4VSX3"/>
<protein>
    <submittedName>
        <fullName evidence="7">Uncharacterized protein</fullName>
    </submittedName>
</protein>
<name>A0A7C4VSX3_9BACT</name>
<dbReference type="SUPFAM" id="SSF56300">
    <property type="entry name" value="Metallo-dependent phosphatases"/>
    <property type="match status" value="1"/>
</dbReference>
<sequence length="608" mass="68402">MSQCLKRSIIALVFLLFFLSSFFCFSQELPFSRHRGYVLILSDLHYPTTRRVVDSTVERLVHLKPLHTFFLGDLTEVGTEQEFAQVSNLLKKVENIFGKCSFLFGNHDTRWTDRVRKDVKIQNALYRVFEVTADDITFFGLDSSLFFEHVGHFGEPQFSWLTNKLQSNAGSSRNFVILSHHPINYTDDGWKLYELSQKFNIALYLSGHTHKFTFSSSINGLYTATVGAVKDGWATILSWDDNNFYIWKTSDGKNFELVGSVNRDLLHRLEISKRFSRFNSFQPKHSDLFTLSWNFKMENTSYSSPVRTLAGYAFSDYSGNIFSFDKNGKLSWRISIGSIVSNLAPSGEFLYAGDLNGRLFLIRAQDGKVIATQKISEPIFSISVGLKTVGIGAGRSFYLLESGSLRLIKKYDVGGSVQRPANFFNGKYIFASWSGGLYVLNESGEELKVFKVGKTYYTAAGCTPQIFEGMVIYTHFAGYIQALCIETGLTVWTLPLSGVGFSDILIVNENGYSSTINGEVVKFGLRLGNVLWKVKTSTPVYGSSPQLFGKSLIIGNVKGEIILLDNENGVEHLRIRPHNSFLLRKVLVDGDKIVVAYLDGTVIVLQQK</sequence>
<dbReference type="Pfam" id="PF00149">
    <property type="entry name" value="Metallophos"/>
    <property type="match status" value="1"/>
</dbReference>
<keyword evidence="2" id="KW-0378">Hydrolase</keyword>
<dbReference type="PANTHER" id="PTHR42988:SF2">
    <property type="entry name" value="CYCLIC NUCLEOTIDE PHOSPHODIESTERASE CBUA0032-RELATED"/>
    <property type="match status" value="1"/>
</dbReference>
<feature type="domain" description="Pyrrolo-quinoline quinone repeat" evidence="6">
    <location>
        <begin position="517"/>
        <end position="607"/>
    </location>
</feature>
<dbReference type="GO" id="GO:0046872">
    <property type="term" value="F:metal ion binding"/>
    <property type="evidence" value="ECO:0007669"/>
    <property type="project" value="UniProtKB-KW"/>
</dbReference>
<comment type="caution">
    <text evidence="7">The sequence shown here is derived from an EMBL/GenBank/DDBJ whole genome shotgun (WGS) entry which is preliminary data.</text>
</comment>
<proteinExistence type="inferred from homology"/>
<evidence type="ECO:0000259" key="6">
    <source>
        <dbReference type="Pfam" id="PF13360"/>
    </source>
</evidence>
<dbReference type="EMBL" id="DSZY01000013">
    <property type="protein sequence ID" value="HGU40083.1"/>
    <property type="molecule type" value="Genomic_DNA"/>
</dbReference>
<evidence type="ECO:0000259" key="5">
    <source>
        <dbReference type="Pfam" id="PF00149"/>
    </source>
</evidence>
<dbReference type="InterPro" id="IPR004843">
    <property type="entry name" value="Calcineurin-like_PHP"/>
</dbReference>
<reference evidence="7" key="1">
    <citation type="journal article" date="2020" name="mSystems">
        <title>Genome- and Community-Level Interaction Insights into Carbon Utilization and Element Cycling Functions of Hydrothermarchaeota in Hydrothermal Sediment.</title>
        <authorList>
            <person name="Zhou Z."/>
            <person name="Liu Y."/>
            <person name="Xu W."/>
            <person name="Pan J."/>
            <person name="Luo Z.H."/>
            <person name="Li M."/>
        </authorList>
    </citation>
    <scope>NUCLEOTIDE SEQUENCE [LARGE SCALE GENOMIC DNA]</scope>
    <source>
        <strain evidence="7">SpSt-609</strain>
    </source>
</reference>
<keyword evidence="3" id="KW-0408">Iron</keyword>
<keyword evidence="1" id="KW-0479">Metal-binding</keyword>
<evidence type="ECO:0000256" key="3">
    <source>
        <dbReference type="ARBA" id="ARBA00023004"/>
    </source>
</evidence>
<dbReference type="InterPro" id="IPR018391">
    <property type="entry name" value="PQQ_b-propeller_rpt"/>
</dbReference>
<dbReference type="Gene3D" id="2.130.10.10">
    <property type="entry name" value="YVTN repeat-like/Quinoprotein amine dehydrogenase"/>
    <property type="match status" value="1"/>
</dbReference>
<dbReference type="Pfam" id="PF13360">
    <property type="entry name" value="PQQ_2"/>
    <property type="match status" value="1"/>
</dbReference>
<dbReference type="GO" id="GO:0016787">
    <property type="term" value="F:hydrolase activity"/>
    <property type="evidence" value="ECO:0007669"/>
    <property type="project" value="UniProtKB-KW"/>
</dbReference>